<feature type="region of interest" description="Disordered" evidence="1">
    <location>
        <begin position="43"/>
        <end position="107"/>
    </location>
</feature>
<proteinExistence type="predicted"/>
<sequence>MRTRSGRYHTRAAPQTKHFRINELKTAGRCFSDGLLHRCKDSADYTENYPQPPSVATVKNRRARRGLPRLPKTVRPARKGRLKRNPELKMRAHAQRKAGRRRPKLFY</sequence>
<dbReference type="EMBL" id="MTBO01000005">
    <property type="protein sequence ID" value="OSI18113.1"/>
    <property type="molecule type" value="Genomic_DNA"/>
</dbReference>
<dbReference type="Proteomes" id="UP000193118">
    <property type="component" value="Unassembled WGS sequence"/>
</dbReference>
<gene>
    <name evidence="2" type="ORF">BWD09_03880</name>
</gene>
<protein>
    <submittedName>
        <fullName evidence="2">Uncharacterized protein</fullName>
    </submittedName>
</protein>
<keyword evidence="3" id="KW-1185">Reference proteome</keyword>
<evidence type="ECO:0000313" key="2">
    <source>
        <dbReference type="EMBL" id="OSI18113.1"/>
    </source>
</evidence>
<accession>A0A1X3DDX8</accession>
<comment type="caution">
    <text evidence="2">The sequence shown here is derived from an EMBL/GenBank/DDBJ whole genome shotgun (WGS) entry which is preliminary data.</text>
</comment>
<organism evidence="2 3">
    <name type="scientific">Neisseria dentiae</name>
    <dbReference type="NCBI Taxonomy" id="194197"/>
    <lineage>
        <taxon>Bacteria</taxon>
        <taxon>Pseudomonadati</taxon>
        <taxon>Pseudomonadota</taxon>
        <taxon>Betaproteobacteria</taxon>
        <taxon>Neisseriales</taxon>
        <taxon>Neisseriaceae</taxon>
        <taxon>Neisseria</taxon>
    </lineage>
</organism>
<feature type="compositionally biased region" description="Basic residues" evidence="1">
    <location>
        <begin position="91"/>
        <end position="107"/>
    </location>
</feature>
<name>A0A1X3DDX8_9NEIS</name>
<reference evidence="3" key="1">
    <citation type="submission" date="2017-01" db="EMBL/GenBank/DDBJ databases">
        <authorList>
            <person name="Wolfgang W.J."/>
            <person name="Cole J."/>
            <person name="Wroblewski D."/>
            <person name="Mcginnis J."/>
            <person name="Musser K.A."/>
        </authorList>
    </citation>
    <scope>NUCLEOTIDE SEQUENCE [LARGE SCALE GENOMIC DNA]</scope>
    <source>
        <strain evidence="3">DSM 19151</strain>
    </source>
</reference>
<dbReference type="STRING" id="194197.BWD09_03880"/>
<evidence type="ECO:0000256" key="1">
    <source>
        <dbReference type="SAM" id="MobiDB-lite"/>
    </source>
</evidence>
<dbReference type="AlphaFoldDB" id="A0A1X3DDX8"/>
<evidence type="ECO:0000313" key="3">
    <source>
        <dbReference type="Proteomes" id="UP000193118"/>
    </source>
</evidence>